<keyword evidence="2" id="KW-1185">Reference proteome</keyword>
<dbReference type="EMBL" id="AQIB01128619">
    <property type="status" value="NOT_ANNOTATED_CDS"/>
    <property type="molecule type" value="Genomic_DNA"/>
</dbReference>
<reference evidence="1" key="3">
    <citation type="submission" date="2025-09" db="UniProtKB">
        <authorList>
            <consortium name="Ensembl"/>
        </authorList>
    </citation>
    <scope>IDENTIFICATION</scope>
</reference>
<reference evidence="1 2" key="1">
    <citation type="submission" date="2014-03" db="EMBL/GenBank/DDBJ databases">
        <authorList>
            <person name="Warren W."/>
            <person name="Wilson R.K."/>
        </authorList>
    </citation>
    <scope>NUCLEOTIDE SEQUENCE</scope>
</reference>
<dbReference type="Bgee" id="ENSCSAG00000016091">
    <property type="expression patterns" value="Expressed in fibroblast and 7 other cell types or tissues"/>
</dbReference>
<sequence length="166" mass="18183">MTPPTAILYPSITTQDSPASSGCPRIFPSPHRHQSILSIRPAAPLFSPCFQARFSSSCRSFESNIFGSPRLWYNRNRRCSFISGPRDEALRRLGVWGGSEAGSAWAAGLAQLRVFRKFGSCSGSWSLRTPDSLRVPSERKGEDATGVILFNAAILPISLTLSTTQY</sequence>
<organism evidence="1 2">
    <name type="scientific">Chlorocebus sabaeus</name>
    <name type="common">Green monkey</name>
    <name type="synonym">Simia sabaea</name>
    <dbReference type="NCBI Taxonomy" id="60711"/>
    <lineage>
        <taxon>Eukaryota</taxon>
        <taxon>Metazoa</taxon>
        <taxon>Chordata</taxon>
        <taxon>Craniata</taxon>
        <taxon>Vertebrata</taxon>
        <taxon>Euteleostomi</taxon>
        <taxon>Mammalia</taxon>
        <taxon>Eutheria</taxon>
        <taxon>Euarchontoglires</taxon>
        <taxon>Primates</taxon>
        <taxon>Haplorrhini</taxon>
        <taxon>Catarrhini</taxon>
        <taxon>Cercopithecidae</taxon>
        <taxon>Cercopithecinae</taxon>
        <taxon>Chlorocebus</taxon>
    </lineage>
</organism>
<name>A0A0D9RU77_CHLSB</name>
<dbReference type="GeneTree" id="ENSGT00910000145938"/>
<protein>
    <submittedName>
        <fullName evidence="1">Uncharacterized protein</fullName>
    </submittedName>
</protein>
<accession>A0A0D9RU77</accession>
<proteinExistence type="predicted"/>
<dbReference type="PANTHER" id="PTHR16260:SF5">
    <property type="entry name" value="CHROMOSOME 14 C14ORF119 HOMOLOG"/>
    <property type="match status" value="1"/>
</dbReference>
<dbReference type="AlphaFoldDB" id="A0A0D9RU77"/>
<dbReference type="InterPro" id="IPR028019">
    <property type="entry name" value="DUF4508"/>
</dbReference>
<reference evidence="1" key="2">
    <citation type="submission" date="2025-08" db="UniProtKB">
        <authorList>
            <consortium name="Ensembl"/>
        </authorList>
    </citation>
    <scope>IDENTIFICATION</scope>
</reference>
<dbReference type="PANTHER" id="PTHR16260">
    <property type="entry name" value="SIMILAR TO 1700123O20RIK PROTEIN"/>
    <property type="match status" value="1"/>
</dbReference>
<evidence type="ECO:0000313" key="2">
    <source>
        <dbReference type="Proteomes" id="UP000029965"/>
    </source>
</evidence>
<dbReference type="OMA" id="PRLWYNH"/>
<dbReference type="Ensembl" id="ENSCSAT00000014187.1">
    <property type="protein sequence ID" value="ENSCSAP00000012166.1"/>
    <property type="gene ID" value="ENSCSAG00000016091.1"/>
</dbReference>
<evidence type="ECO:0000313" key="1">
    <source>
        <dbReference type="Ensembl" id="ENSCSAP00000012166.1"/>
    </source>
</evidence>
<dbReference type="Proteomes" id="UP000029965">
    <property type="component" value="Chromosome 29"/>
</dbReference>